<feature type="region of interest" description="Disordered" evidence="1">
    <location>
        <begin position="30"/>
        <end position="60"/>
    </location>
</feature>
<feature type="region of interest" description="Disordered" evidence="1">
    <location>
        <begin position="78"/>
        <end position="105"/>
    </location>
</feature>
<dbReference type="EMBL" id="JAZGQO010000002">
    <property type="protein sequence ID" value="KAK6190752.1"/>
    <property type="molecule type" value="Genomic_DNA"/>
</dbReference>
<dbReference type="AlphaFoldDB" id="A0AAN8K8N4"/>
<dbReference type="Proteomes" id="UP001347796">
    <property type="component" value="Unassembled WGS sequence"/>
</dbReference>
<evidence type="ECO:0000256" key="1">
    <source>
        <dbReference type="SAM" id="MobiDB-lite"/>
    </source>
</evidence>
<evidence type="ECO:0000313" key="3">
    <source>
        <dbReference type="Proteomes" id="UP001347796"/>
    </source>
</evidence>
<protein>
    <submittedName>
        <fullName evidence="2">Uncharacterized protein</fullName>
    </submittedName>
</protein>
<evidence type="ECO:0000313" key="2">
    <source>
        <dbReference type="EMBL" id="KAK6190752.1"/>
    </source>
</evidence>
<organism evidence="2 3">
    <name type="scientific">Patella caerulea</name>
    <name type="common">Rayed Mediterranean limpet</name>
    <dbReference type="NCBI Taxonomy" id="87958"/>
    <lineage>
        <taxon>Eukaryota</taxon>
        <taxon>Metazoa</taxon>
        <taxon>Spiralia</taxon>
        <taxon>Lophotrochozoa</taxon>
        <taxon>Mollusca</taxon>
        <taxon>Gastropoda</taxon>
        <taxon>Patellogastropoda</taxon>
        <taxon>Patelloidea</taxon>
        <taxon>Patellidae</taxon>
        <taxon>Patella</taxon>
    </lineage>
</organism>
<name>A0AAN8K8N4_PATCE</name>
<sequence>MATLRKTLRFSIRGRRYSILEGKENYYFNTPKYNKRSSAGEVTDHTNDNDLPTRRGSKVTQSVRDAMGTLRQKFRMSTRRRVRLQSAKSPKTPSRRRSLRLSSVTPQKDVKMLSPFCIDTPNKIRCGTRQRQQCVSLETPTRLRKEVEALTANMQALSALTPNTLRERSIARRTSPLTNGSLKSRQARRKIETTII</sequence>
<reference evidence="2 3" key="1">
    <citation type="submission" date="2024-01" db="EMBL/GenBank/DDBJ databases">
        <title>The genome of the rayed Mediterranean limpet Patella caerulea (Linnaeus, 1758).</title>
        <authorList>
            <person name="Anh-Thu Weber A."/>
            <person name="Halstead-Nussloch G."/>
        </authorList>
    </citation>
    <scope>NUCLEOTIDE SEQUENCE [LARGE SCALE GENOMIC DNA]</scope>
    <source>
        <strain evidence="2">AATW-2023a</strain>
        <tissue evidence="2">Whole specimen</tissue>
    </source>
</reference>
<gene>
    <name evidence="2" type="ORF">SNE40_002547</name>
</gene>
<accession>A0AAN8K8N4</accession>
<feature type="compositionally biased region" description="Basic and acidic residues" evidence="1">
    <location>
        <begin position="42"/>
        <end position="53"/>
    </location>
</feature>
<keyword evidence="3" id="KW-1185">Reference proteome</keyword>
<comment type="caution">
    <text evidence="2">The sequence shown here is derived from an EMBL/GenBank/DDBJ whole genome shotgun (WGS) entry which is preliminary data.</text>
</comment>
<proteinExistence type="predicted"/>